<reference evidence="9 10" key="1">
    <citation type="submission" date="2020-08" db="EMBL/GenBank/DDBJ databases">
        <authorList>
            <person name="Liu C."/>
            <person name="Sun Q."/>
        </authorList>
    </citation>
    <scope>NUCLEOTIDE SEQUENCE [LARGE SCALE GENOMIC DNA]</scope>
    <source>
        <strain evidence="9 10">NSJ-29</strain>
    </source>
</reference>
<comment type="subcellular location">
    <subcellularLocation>
        <location evidence="1">Cell membrane</location>
        <topology evidence="1">Multi-pass membrane protein</topology>
    </subcellularLocation>
</comment>
<keyword evidence="7 8" id="KW-0472">Membrane</keyword>
<evidence type="ECO:0000256" key="6">
    <source>
        <dbReference type="ARBA" id="ARBA00022989"/>
    </source>
</evidence>
<accession>A0A7G9GFI7</accession>
<dbReference type="KEGG" id="whj:H9Q79_04575"/>
<evidence type="ECO:0000256" key="8">
    <source>
        <dbReference type="SAM" id="Phobius"/>
    </source>
</evidence>
<keyword evidence="3" id="KW-1003">Cell membrane</keyword>
<gene>
    <name evidence="9" type="primary">mreD</name>
    <name evidence="9" type="ORF">H9Q79_04575</name>
</gene>
<organism evidence="9 10">
    <name type="scientific">Wansuia hejianensis</name>
    <dbReference type="NCBI Taxonomy" id="2763667"/>
    <lineage>
        <taxon>Bacteria</taxon>
        <taxon>Bacillati</taxon>
        <taxon>Bacillota</taxon>
        <taxon>Clostridia</taxon>
        <taxon>Lachnospirales</taxon>
        <taxon>Lachnospiraceae</taxon>
        <taxon>Wansuia</taxon>
    </lineage>
</organism>
<feature type="transmembrane region" description="Helical" evidence="8">
    <location>
        <begin position="70"/>
        <end position="92"/>
    </location>
</feature>
<comment type="similarity">
    <text evidence="2">Belongs to the MreD family.</text>
</comment>
<evidence type="ECO:0000313" key="9">
    <source>
        <dbReference type="EMBL" id="QNM09569.1"/>
    </source>
</evidence>
<name>A0A7G9GFI7_9FIRM</name>
<dbReference type="RefSeq" id="WP_118644552.1">
    <property type="nucleotide sequence ID" value="NZ_CP060635.1"/>
</dbReference>
<evidence type="ECO:0000256" key="7">
    <source>
        <dbReference type="ARBA" id="ARBA00023136"/>
    </source>
</evidence>
<keyword evidence="5" id="KW-0133">Cell shape</keyword>
<keyword evidence="4 8" id="KW-0812">Transmembrane</keyword>
<dbReference type="GO" id="GO:0008360">
    <property type="term" value="P:regulation of cell shape"/>
    <property type="evidence" value="ECO:0007669"/>
    <property type="project" value="UniProtKB-KW"/>
</dbReference>
<dbReference type="AlphaFoldDB" id="A0A7G9GFI7"/>
<dbReference type="Proteomes" id="UP000515860">
    <property type="component" value="Chromosome"/>
</dbReference>
<proteinExistence type="inferred from homology"/>
<evidence type="ECO:0000256" key="5">
    <source>
        <dbReference type="ARBA" id="ARBA00022960"/>
    </source>
</evidence>
<dbReference type="NCBIfam" id="TIGR03426">
    <property type="entry name" value="shape_MreD"/>
    <property type="match status" value="1"/>
</dbReference>
<dbReference type="InterPro" id="IPR007227">
    <property type="entry name" value="Cell_shape_determining_MreD"/>
</dbReference>
<sequence length="175" mass="20491">MRRKIVTLLVILATFLLQSTLMQALPISYVTPNLLLILTVSFGFMHGKRTGLWVGFLCGLSIDLFYSNLFGFYALVYMYIGYLNGLLYKVFFDEDIKVPMILVAVSDLGYNLLFYVIQFAFRMRFDFGAYFQHTILPEMVYTVLLTIIFYRIYFFINKKLVADELEGQQSPWLRK</sequence>
<keyword evidence="6 8" id="KW-1133">Transmembrane helix</keyword>
<dbReference type="InterPro" id="IPR017225">
    <property type="entry name" value="Cell_shape_determin_MreD_prd"/>
</dbReference>
<feature type="transmembrane region" description="Helical" evidence="8">
    <location>
        <begin position="98"/>
        <end position="117"/>
    </location>
</feature>
<evidence type="ECO:0000256" key="4">
    <source>
        <dbReference type="ARBA" id="ARBA00022692"/>
    </source>
</evidence>
<evidence type="ECO:0000256" key="2">
    <source>
        <dbReference type="ARBA" id="ARBA00007776"/>
    </source>
</evidence>
<dbReference type="EMBL" id="CP060635">
    <property type="protein sequence ID" value="QNM09569.1"/>
    <property type="molecule type" value="Genomic_DNA"/>
</dbReference>
<dbReference type="Pfam" id="PF04093">
    <property type="entry name" value="MreD"/>
    <property type="match status" value="1"/>
</dbReference>
<evidence type="ECO:0000256" key="1">
    <source>
        <dbReference type="ARBA" id="ARBA00004651"/>
    </source>
</evidence>
<evidence type="ECO:0000256" key="3">
    <source>
        <dbReference type="ARBA" id="ARBA00022475"/>
    </source>
</evidence>
<dbReference type="GO" id="GO:0005886">
    <property type="term" value="C:plasma membrane"/>
    <property type="evidence" value="ECO:0007669"/>
    <property type="project" value="UniProtKB-SubCell"/>
</dbReference>
<feature type="transmembrane region" description="Helical" evidence="8">
    <location>
        <begin position="138"/>
        <end position="156"/>
    </location>
</feature>
<keyword evidence="10" id="KW-1185">Reference proteome</keyword>
<dbReference type="PIRSF" id="PIRSF037497">
    <property type="entry name" value="MreD_Clostridium/Treponema_prd"/>
    <property type="match status" value="1"/>
</dbReference>
<evidence type="ECO:0000313" key="10">
    <source>
        <dbReference type="Proteomes" id="UP000515860"/>
    </source>
</evidence>
<protein>
    <submittedName>
        <fullName evidence="9">Rod shape-determining protein MreD</fullName>
    </submittedName>
</protein>